<accession>A0A0S2IPN9</accession>
<dbReference type="PATRIC" id="fig|280505.15.peg.1283"/>
<proteinExistence type="predicted"/>
<dbReference type="AlphaFoldDB" id="A0A0S2IPN9"/>
<reference evidence="1 2" key="1">
    <citation type="journal article" date="2015" name="PLoS Negl. Trop. Dis.">
        <title>Distribution of Plasmids in Distinct Leptospira Pathogenic Species.</title>
        <authorList>
            <person name="Wang Y."/>
            <person name="Zhuang X."/>
            <person name="Zhong Y."/>
            <person name="Zhang C."/>
            <person name="Zhang Y."/>
            <person name="Zeng L."/>
            <person name="Zhu Y."/>
            <person name="He P."/>
            <person name="Dong K."/>
            <person name="Pal U."/>
            <person name="Guo X."/>
            <person name="Qin J."/>
        </authorList>
    </citation>
    <scope>NUCLEOTIDE SEQUENCE [LARGE SCALE GENOMIC DNA]</scope>
    <source>
        <strain evidence="1 2">56604</strain>
    </source>
</reference>
<evidence type="ECO:0000313" key="2">
    <source>
        <dbReference type="Proteomes" id="UP000058857"/>
    </source>
</evidence>
<sequence>MGPALSELCGRENNPCTSKTTFDLGTEETAVVFAKDNSEIIWPAVSMIETIFQKRGLVKARKKKRQRMFPHRFENTII</sequence>
<gene>
    <name evidence="1" type="ORF">LBBP_01316</name>
</gene>
<dbReference type="Proteomes" id="UP000058857">
    <property type="component" value="Chromosome 1"/>
</dbReference>
<dbReference type="RefSeq" id="WP_050554561.1">
    <property type="nucleotide sequence ID" value="NZ_CP012029.1"/>
</dbReference>
<evidence type="ECO:0000313" key="1">
    <source>
        <dbReference type="EMBL" id="ALO25610.1"/>
    </source>
</evidence>
<name>A0A0S2IPN9_LEPBO</name>
<dbReference type="EMBL" id="CP012029">
    <property type="protein sequence ID" value="ALO25610.1"/>
    <property type="molecule type" value="Genomic_DNA"/>
</dbReference>
<organism evidence="1">
    <name type="scientific">Leptospira borgpetersenii serovar Ballum</name>
    <dbReference type="NCBI Taxonomy" id="280505"/>
    <lineage>
        <taxon>Bacteria</taxon>
        <taxon>Pseudomonadati</taxon>
        <taxon>Spirochaetota</taxon>
        <taxon>Spirochaetia</taxon>
        <taxon>Leptospirales</taxon>
        <taxon>Leptospiraceae</taxon>
        <taxon>Leptospira</taxon>
    </lineage>
</organism>
<protein>
    <submittedName>
        <fullName evidence="1">Uncharacterized protein</fullName>
    </submittedName>
</protein>